<name>A0ABY8FH65_9GAMM</name>
<keyword evidence="2" id="KW-1185">Reference proteome</keyword>
<dbReference type="Proteomes" id="UP001321526">
    <property type="component" value="Chromosome"/>
</dbReference>
<gene>
    <name evidence="1" type="ORF">EVC62_11910</name>
</gene>
<protein>
    <recommendedName>
        <fullName evidence="3">PhoP regulatory network protein YrbL</fullName>
    </recommendedName>
</protein>
<proteinExistence type="predicted"/>
<organism evidence="1 2">
    <name type="scientific">Salinicola endophyticus</name>
    <dbReference type="NCBI Taxonomy" id="1949083"/>
    <lineage>
        <taxon>Bacteria</taxon>
        <taxon>Pseudomonadati</taxon>
        <taxon>Pseudomonadota</taxon>
        <taxon>Gammaproteobacteria</taxon>
        <taxon>Oceanospirillales</taxon>
        <taxon>Halomonadaceae</taxon>
        <taxon>Salinicola</taxon>
    </lineage>
</organism>
<reference evidence="1 2" key="1">
    <citation type="submission" date="2019-01" db="EMBL/GenBank/DDBJ databases">
        <title>Genome sequence of Salinicola endophyticus REST5.</title>
        <authorList>
            <person name="Nascimento F.X."/>
        </authorList>
    </citation>
    <scope>NUCLEOTIDE SEQUENCE [LARGE SCALE GENOMIC DNA]</scope>
    <source>
        <strain evidence="1 2">REST5</strain>
    </source>
</reference>
<evidence type="ECO:0000313" key="2">
    <source>
        <dbReference type="Proteomes" id="UP001321526"/>
    </source>
</evidence>
<dbReference type="Pfam" id="PF10707">
    <property type="entry name" value="YrbL-PhoP_reg"/>
    <property type="match status" value="1"/>
</dbReference>
<sequence length="220" mass="25543">MLMIPVTALRPGATPMVSLSLTPELAHGNDRAVYRHPAEAGRCIKVPRFPDRGSHQNEREKSYFEGLKRRGVHDWRYVPEYFGTVTTDLGEGLVFGLVTDADGSLSLNIRQFQQRGDADWLSTQAFVDELERLYRYLRDNWIVPSDINDRNVVCQRRADGSIRLWLIDGVSNPDFMPLANVWPWFARQKIDRRMQRFYRRLHEYGFISRAQRDSLLASLS</sequence>
<dbReference type="EMBL" id="CP035631">
    <property type="protein sequence ID" value="WFF42151.1"/>
    <property type="molecule type" value="Genomic_DNA"/>
</dbReference>
<accession>A0ABY8FH65</accession>
<evidence type="ECO:0008006" key="3">
    <source>
        <dbReference type="Google" id="ProtNLM"/>
    </source>
</evidence>
<dbReference type="InterPro" id="IPR019647">
    <property type="entry name" value="PhoP_reg_network_YrbL"/>
</dbReference>
<evidence type="ECO:0000313" key="1">
    <source>
        <dbReference type="EMBL" id="WFF42151.1"/>
    </source>
</evidence>